<evidence type="ECO:0000313" key="4">
    <source>
        <dbReference type="Proteomes" id="UP000569092"/>
    </source>
</evidence>
<evidence type="ECO:0000256" key="1">
    <source>
        <dbReference type="SAM" id="Phobius"/>
    </source>
</evidence>
<name>A0A7W8J7T6_9BACT</name>
<dbReference type="Pfam" id="PF20385">
    <property type="entry name" value="DUF6680"/>
    <property type="match status" value="1"/>
</dbReference>
<dbReference type="Proteomes" id="UP000569092">
    <property type="component" value="Unassembled WGS sequence"/>
</dbReference>
<dbReference type="EMBL" id="JACHDZ010000001">
    <property type="protein sequence ID" value="MBB5343161.1"/>
    <property type="molecule type" value="Genomic_DNA"/>
</dbReference>
<evidence type="ECO:0000313" key="3">
    <source>
        <dbReference type="EMBL" id="MBB5343161.1"/>
    </source>
</evidence>
<comment type="caution">
    <text evidence="3">The sequence shown here is derived from an EMBL/GenBank/DDBJ whole genome shotgun (WGS) entry which is preliminary data.</text>
</comment>
<keyword evidence="1" id="KW-1133">Transmembrane helix</keyword>
<protein>
    <recommendedName>
        <fullName evidence="2">DUF6680 domain-containing protein</fullName>
    </recommendedName>
</protein>
<sequence>MTIDYTLKLTDILTIAAILIGPITALMIQRFLDQGREADRRKGELFRSVWATRGFPARLQHRHVDALNMVGLDFADKPAVVTAWKEYLDMLNTPEPADEGQKTQFYRDRDGKFIDFIFAMSQTLDYQATRLEVQKQYYSPVAHGTWADQEAILRDGITKLFKEHNPIPIRIVDSNSS</sequence>
<dbReference type="AlphaFoldDB" id="A0A7W8J7T6"/>
<organism evidence="3 4">
    <name type="scientific">Tunturiibacter lichenicola</name>
    <dbReference type="NCBI Taxonomy" id="2051959"/>
    <lineage>
        <taxon>Bacteria</taxon>
        <taxon>Pseudomonadati</taxon>
        <taxon>Acidobacteriota</taxon>
        <taxon>Terriglobia</taxon>
        <taxon>Terriglobales</taxon>
        <taxon>Acidobacteriaceae</taxon>
        <taxon>Tunturiibacter</taxon>
    </lineage>
</organism>
<accession>A0A7W8J7T6</accession>
<feature type="domain" description="DUF6680" evidence="2">
    <location>
        <begin position="8"/>
        <end position="175"/>
    </location>
</feature>
<keyword evidence="1" id="KW-0472">Membrane</keyword>
<dbReference type="InterPro" id="IPR046502">
    <property type="entry name" value="DUF6680"/>
</dbReference>
<keyword evidence="1" id="KW-0812">Transmembrane</keyword>
<gene>
    <name evidence="3" type="ORF">HDF10_001111</name>
</gene>
<evidence type="ECO:0000259" key="2">
    <source>
        <dbReference type="Pfam" id="PF20385"/>
    </source>
</evidence>
<proteinExistence type="predicted"/>
<feature type="transmembrane region" description="Helical" evidence="1">
    <location>
        <begin position="12"/>
        <end position="32"/>
    </location>
</feature>
<reference evidence="3 4" key="1">
    <citation type="submission" date="2020-08" db="EMBL/GenBank/DDBJ databases">
        <title>Genomic Encyclopedia of Type Strains, Phase IV (KMG-V): Genome sequencing to study the core and pangenomes of soil and plant-associated prokaryotes.</title>
        <authorList>
            <person name="Whitman W."/>
        </authorList>
    </citation>
    <scope>NUCLEOTIDE SEQUENCE [LARGE SCALE GENOMIC DNA]</scope>
    <source>
        <strain evidence="3 4">M8US30</strain>
    </source>
</reference>